<dbReference type="PANTHER" id="PTHR43532">
    <property type="entry name" value="GLUCOSE-1-PHOSPHATE THYMIDYLYLTRANSFERASE"/>
    <property type="match status" value="1"/>
</dbReference>
<organism evidence="13">
    <name type="scientific">uncultured Synechococcales cyanobacterium</name>
    <dbReference type="NCBI Taxonomy" id="1936017"/>
    <lineage>
        <taxon>Bacteria</taxon>
        <taxon>Bacillati</taxon>
        <taxon>Cyanobacteriota</taxon>
        <taxon>Cyanophyceae</taxon>
        <taxon>Synechococcales</taxon>
        <taxon>environmental samples</taxon>
    </lineage>
</organism>
<dbReference type="EMBL" id="CADCWO010000157">
    <property type="protein sequence ID" value="CAA9580440.1"/>
    <property type="molecule type" value="Genomic_DNA"/>
</dbReference>
<dbReference type="GO" id="GO:0008879">
    <property type="term" value="F:glucose-1-phosphate thymidylyltransferase activity"/>
    <property type="evidence" value="ECO:0007669"/>
    <property type="project" value="UniProtKB-EC"/>
</dbReference>
<evidence type="ECO:0000256" key="3">
    <source>
        <dbReference type="ARBA" id="ARBA00012461"/>
    </source>
</evidence>
<evidence type="ECO:0000256" key="10">
    <source>
        <dbReference type="ARBA" id="ARBA00032598"/>
    </source>
</evidence>
<dbReference type="Pfam" id="PF00483">
    <property type="entry name" value="NTP_transferase"/>
    <property type="match status" value="1"/>
</dbReference>
<dbReference type="EC" id="2.7.7.24" evidence="3"/>
<keyword evidence="7" id="KW-0479">Metal-binding</keyword>
<evidence type="ECO:0000256" key="9">
    <source>
        <dbReference type="ARBA" id="ARBA00032492"/>
    </source>
</evidence>
<evidence type="ECO:0000256" key="4">
    <source>
        <dbReference type="ARBA" id="ARBA00017654"/>
    </source>
</evidence>
<evidence type="ECO:0000256" key="6">
    <source>
        <dbReference type="ARBA" id="ARBA00022695"/>
    </source>
</evidence>
<accession>A0A6J4VN60</accession>
<evidence type="ECO:0000256" key="5">
    <source>
        <dbReference type="ARBA" id="ARBA00022679"/>
    </source>
</evidence>
<sequence length="275" mass="30282">MADSNRQQEQEVIGLLPAAGQATRISPLPVSKELYPIGFRSLPDGSLRPKVVCHYLLEKMQLAGISKAFVLLRPGKWDIPAYLGDGTMLDMHLGYLVVQLLHGVPYTLDQAYPFVKNAVIAIGFPDILFQPEDAYKRLLTRLRASTANVVIGAVPFEQSYKGGMVNFNSEGQVSQVVEKPLHSNLQYSWCTAVWTPVFTEFLHQYLRAVADERSCSDAGNQQAQPQEIPIGNVIQAAIDSGMQVEAEVLADGAYLDIGTPEDLVRAVRHFAAQEV</sequence>
<feature type="domain" description="Nucleotidyl transferase" evidence="12">
    <location>
        <begin position="18"/>
        <end position="270"/>
    </location>
</feature>
<name>A0A6J4VN60_9CYAN</name>
<evidence type="ECO:0000313" key="13">
    <source>
        <dbReference type="EMBL" id="CAA9580440.1"/>
    </source>
</evidence>
<dbReference type="GO" id="GO:0046872">
    <property type="term" value="F:metal ion binding"/>
    <property type="evidence" value="ECO:0007669"/>
    <property type="project" value="UniProtKB-KW"/>
</dbReference>
<dbReference type="InterPro" id="IPR005835">
    <property type="entry name" value="NTP_transferase_dom"/>
</dbReference>
<evidence type="ECO:0000256" key="2">
    <source>
        <dbReference type="ARBA" id="ARBA00010480"/>
    </source>
</evidence>
<keyword evidence="8" id="KW-0460">Magnesium</keyword>
<dbReference type="Gene3D" id="3.90.550.10">
    <property type="entry name" value="Spore Coat Polysaccharide Biosynthesis Protein SpsA, Chain A"/>
    <property type="match status" value="1"/>
</dbReference>
<evidence type="ECO:0000256" key="11">
    <source>
        <dbReference type="ARBA" id="ARBA00049336"/>
    </source>
</evidence>
<evidence type="ECO:0000259" key="12">
    <source>
        <dbReference type="Pfam" id="PF00483"/>
    </source>
</evidence>
<evidence type="ECO:0000256" key="8">
    <source>
        <dbReference type="ARBA" id="ARBA00022842"/>
    </source>
</evidence>
<proteinExistence type="inferred from homology"/>
<reference evidence="13" key="1">
    <citation type="submission" date="2020-02" db="EMBL/GenBank/DDBJ databases">
        <authorList>
            <person name="Meier V. D."/>
        </authorList>
    </citation>
    <scope>NUCLEOTIDE SEQUENCE</scope>
    <source>
        <strain evidence="13">AVDCRST_MAG81</strain>
    </source>
</reference>
<gene>
    <name evidence="13" type="ORF">AVDCRST_MAG81-2796</name>
</gene>
<protein>
    <recommendedName>
        <fullName evidence="4">Glucose-1-phosphate thymidylyltransferase</fullName>
        <ecNumber evidence="3">2.7.7.24</ecNumber>
    </recommendedName>
    <alternativeName>
        <fullName evidence="10">dTDP-glucose pyrophosphorylase</fullName>
    </alternativeName>
    <alternativeName>
        <fullName evidence="9">dTDP-glucose synthase</fullName>
    </alternativeName>
</protein>
<comment type="cofactor">
    <cofactor evidence="1">
        <name>Mg(2+)</name>
        <dbReference type="ChEBI" id="CHEBI:18420"/>
    </cofactor>
</comment>
<dbReference type="PANTHER" id="PTHR43532:SF1">
    <property type="entry name" value="GLUCOSE-1-PHOSPHATE THYMIDYLYLTRANSFERASE 1"/>
    <property type="match status" value="1"/>
</dbReference>
<dbReference type="AlphaFoldDB" id="A0A6J4VN60"/>
<evidence type="ECO:0000256" key="7">
    <source>
        <dbReference type="ARBA" id="ARBA00022723"/>
    </source>
</evidence>
<dbReference type="InterPro" id="IPR005907">
    <property type="entry name" value="G1P_thy_trans_s"/>
</dbReference>
<comment type="similarity">
    <text evidence="2">Belongs to the glucose-1-phosphate thymidylyltransferase family.</text>
</comment>
<dbReference type="InterPro" id="IPR029044">
    <property type="entry name" value="Nucleotide-diphossugar_trans"/>
</dbReference>
<comment type="catalytic activity">
    <reaction evidence="11">
        <text>dTTP + alpha-D-glucose 1-phosphate + H(+) = dTDP-alpha-D-glucose + diphosphate</text>
        <dbReference type="Rhea" id="RHEA:15225"/>
        <dbReference type="ChEBI" id="CHEBI:15378"/>
        <dbReference type="ChEBI" id="CHEBI:33019"/>
        <dbReference type="ChEBI" id="CHEBI:37568"/>
        <dbReference type="ChEBI" id="CHEBI:57477"/>
        <dbReference type="ChEBI" id="CHEBI:58601"/>
        <dbReference type="EC" id="2.7.7.24"/>
    </reaction>
</comment>
<dbReference type="SUPFAM" id="SSF53448">
    <property type="entry name" value="Nucleotide-diphospho-sugar transferases"/>
    <property type="match status" value="1"/>
</dbReference>
<keyword evidence="5 13" id="KW-0808">Transferase</keyword>
<evidence type="ECO:0000256" key="1">
    <source>
        <dbReference type="ARBA" id="ARBA00001946"/>
    </source>
</evidence>
<keyword evidence="6" id="KW-0548">Nucleotidyltransferase</keyword>